<dbReference type="OrthoDB" id="10548883at2759"/>
<dbReference type="Proteomes" id="UP000604046">
    <property type="component" value="Unassembled WGS sequence"/>
</dbReference>
<reference evidence="2" key="1">
    <citation type="submission" date="2021-02" db="EMBL/GenBank/DDBJ databases">
        <authorList>
            <person name="Dougan E. K."/>
            <person name="Rhodes N."/>
            <person name="Thang M."/>
            <person name="Chan C."/>
        </authorList>
    </citation>
    <scope>NUCLEOTIDE SEQUENCE</scope>
</reference>
<gene>
    <name evidence="2" type="ORF">SNAT2548_LOCUS2646</name>
</gene>
<name>A0A812I480_9DINO</name>
<proteinExistence type="predicted"/>
<dbReference type="AlphaFoldDB" id="A0A812I480"/>
<evidence type="ECO:0000256" key="1">
    <source>
        <dbReference type="SAM" id="MobiDB-lite"/>
    </source>
</evidence>
<evidence type="ECO:0000313" key="2">
    <source>
        <dbReference type="EMBL" id="CAE6971781.1"/>
    </source>
</evidence>
<organism evidence="2 3">
    <name type="scientific">Symbiodinium natans</name>
    <dbReference type="NCBI Taxonomy" id="878477"/>
    <lineage>
        <taxon>Eukaryota</taxon>
        <taxon>Sar</taxon>
        <taxon>Alveolata</taxon>
        <taxon>Dinophyceae</taxon>
        <taxon>Suessiales</taxon>
        <taxon>Symbiodiniaceae</taxon>
        <taxon>Symbiodinium</taxon>
    </lineage>
</organism>
<keyword evidence="3" id="KW-1185">Reference proteome</keyword>
<comment type="caution">
    <text evidence="2">The sequence shown here is derived from an EMBL/GenBank/DDBJ whole genome shotgun (WGS) entry which is preliminary data.</text>
</comment>
<accession>A0A812I480</accession>
<protein>
    <submittedName>
        <fullName evidence="2">Uncharacterized protein</fullName>
    </submittedName>
</protein>
<feature type="region of interest" description="Disordered" evidence="1">
    <location>
        <begin position="1"/>
        <end position="59"/>
    </location>
</feature>
<dbReference type="EMBL" id="CAJNDS010000158">
    <property type="protein sequence ID" value="CAE6971781.1"/>
    <property type="molecule type" value="Genomic_DNA"/>
</dbReference>
<sequence>MANAGDGAQESGWAGARGQKQVPERYAQLQAALDQARSASADGRGGHAAAQDCPPAFLD</sequence>
<evidence type="ECO:0000313" key="3">
    <source>
        <dbReference type="Proteomes" id="UP000604046"/>
    </source>
</evidence>